<dbReference type="EMBL" id="ML977141">
    <property type="protein sequence ID" value="KAF1990585.1"/>
    <property type="molecule type" value="Genomic_DNA"/>
</dbReference>
<feature type="region of interest" description="Disordered" evidence="2">
    <location>
        <begin position="1"/>
        <end position="61"/>
    </location>
</feature>
<dbReference type="AlphaFoldDB" id="A0A6G1HBP9"/>
<evidence type="ECO:0000313" key="4">
    <source>
        <dbReference type="EMBL" id="KAF1990585.1"/>
    </source>
</evidence>
<feature type="compositionally biased region" description="Polar residues" evidence="2">
    <location>
        <begin position="374"/>
        <end position="383"/>
    </location>
</feature>
<name>A0A6G1HBP9_9PEZI</name>
<feature type="compositionally biased region" description="Gly residues" evidence="2">
    <location>
        <begin position="456"/>
        <end position="473"/>
    </location>
</feature>
<evidence type="ECO:0000313" key="5">
    <source>
        <dbReference type="Proteomes" id="UP000800041"/>
    </source>
</evidence>
<keyword evidence="5" id="KW-1185">Reference proteome</keyword>
<reference evidence="4" key="1">
    <citation type="journal article" date="2020" name="Stud. Mycol.">
        <title>101 Dothideomycetes genomes: a test case for predicting lifestyles and emergence of pathogens.</title>
        <authorList>
            <person name="Haridas S."/>
            <person name="Albert R."/>
            <person name="Binder M."/>
            <person name="Bloem J."/>
            <person name="Labutti K."/>
            <person name="Salamov A."/>
            <person name="Andreopoulos B."/>
            <person name="Baker S."/>
            <person name="Barry K."/>
            <person name="Bills G."/>
            <person name="Bluhm B."/>
            <person name="Cannon C."/>
            <person name="Castanera R."/>
            <person name="Culley D."/>
            <person name="Daum C."/>
            <person name="Ezra D."/>
            <person name="Gonzalez J."/>
            <person name="Henrissat B."/>
            <person name="Kuo A."/>
            <person name="Liang C."/>
            <person name="Lipzen A."/>
            <person name="Lutzoni F."/>
            <person name="Magnuson J."/>
            <person name="Mondo S."/>
            <person name="Nolan M."/>
            <person name="Ohm R."/>
            <person name="Pangilinan J."/>
            <person name="Park H.-J."/>
            <person name="Ramirez L."/>
            <person name="Alfaro M."/>
            <person name="Sun H."/>
            <person name="Tritt A."/>
            <person name="Yoshinaga Y."/>
            <person name="Zwiers L.-H."/>
            <person name="Turgeon B."/>
            <person name="Goodwin S."/>
            <person name="Spatafora J."/>
            <person name="Crous P."/>
            <person name="Grigoriev I."/>
        </authorList>
    </citation>
    <scope>NUCLEOTIDE SEQUENCE</scope>
    <source>
        <strain evidence="4">CBS 113979</strain>
    </source>
</reference>
<feature type="compositionally biased region" description="Polar residues" evidence="2">
    <location>
        <begin position="30"/>
        <end position="45"/>
    </location>
</feature>
<feature type="compositionally biased region" description="Polar residues" evidence="2">
    <location>
        <begin position="1"/>
        <end position="11"/>
    </location>
</feature>
<feature type="coiled-coil region" evidence="1">
    <location>
        <begin position="138"/>
        <end position="169"/>
    </location>
</feature>
<keyword evidence="1" id="KW-0175">Coiled coil</keyword>
<dbReference type="Pfam" id="PF26434">
    <property type="entry name" value="YAG7_C"/>
    <property type="match status" value="1"/>
</dbReference>
<sequence>MSGDAATTAQQAIAPDSKTGASRKKKSKAAPQTATPQSPTVTKAESVSHDGHANGVDGSEENAFIMELRKKIRNTTKKLNSMQKTDAIIAENPTASLDNLVTDRKINSEQKAQMLKKPVVQAQLTHFEEQLSLYKKLDQEFQQKLAAEKEQLQAAHEEELEKLRDSMKAETTHDSQRTFKHRLLTFSRFLRAAAARRANIEDDSDVTKAFEGALLLVYGGDPAAVAAAEKLIDASEEKVPGTDGLSTEVSFAEIHNLALEEAPFAAEEAWVDDVALADAAPPESDPSEATQPAADPTIVNAGMTEIEDENVVTGSGAEMNGHTSPAAGNIDTGAANEAAETQWDAKAASSDDPLAESFEMIPRPADETEAPHTTAANNSTQSWADDAPVPAPNASNAPNGANDGFKEVDRHPRGRGERGGYRGRGGDRPRGGGDRGRGGPRGGRGRGGDGERRGGRGGGGRGGGARGRGGETQ</sequence>
<dbReference type="Proteomes" id="UP000800041">
    <property type="component" value="Unassembled WGS sequence"/>
</dbReference>
<evidence type="ECO:0000256" key="1">
    <source>
        <dbReference type="SAM" id="Coils"/>
    </source>
</evidence>
<feature type="compositionally biased region" description="Low complexity" evidence="2">
    <location>
        <begin position="384"/>
        <end position="403"/>
    </location>
</feature>
<protein>
    <recommendedName>
        <fullName evidence="3">YAG7-like dimerisation domain-containing protein</fullName>
    </recommendedName>
</protein>
<feature type="region of interest" description="Disordered" evidence="2">
    <location>
        <begin position="366"/>
        <end position="473"/>
    </location>
</feature>
<dbReference type="InterPro" id="IPR058602">
    <property type="entry name" value="YAG7_dimerisation_dom"/>
</dbReference>
<gene>
    <name evidence="4" type="ORF">K402DRAFT_389512</name>
</gene>
<feature type="domain" description="YAG7-like dimerisation" evidence="3">
    <location>
        <begin position="177"/>
        <end position="259"/>
    </location>
</feature>
<accession>A0A6G1HBP9</accession>
<feature type="compositionally biased region" description="Basic and acidic residues" evidence="2">
    <location>
        <begin position="404"/>
        <end position="437"/>
    </location>
</feature>
<evidence type="ECO:0000259" key="3">
    <source>
        <dbReference type="Pfam" id="PF26434"/>
    </source>
</evidence>
<evidence type="ECO:0000256" key="2">
    <source>
        <dbReference type="SAM" id="MobiDB-lite"/>
    </source>
</evidence>
<organism evidence="4 5">
    <name type="scientific">Aulographum hederae CBS 113979</name>
    <dbReference type="NCBI Taxonomy" id="1176131"/>
    <lineage>
        <taxon>Eukaryota</taxon>
        <taxon>Fungi</taxon>
        <taxon>Dikarya</taxon>
        <taxon>Ascomycota</taxon>
        <taxon>Pezizomycotina</taxon>
        <taxon>Dothideomycetes</taxon>
        <taxon>Pleosporomycetidae</taxon>
        <taxon>Aulographales</taxon>
        <taxon>Aulographaceae</taxon>
    </lineage>
</organism>
<proteinExistence type="predicted"/>
<dbReference type="OrthoDB" id="5399559at2759"/>